<comment type="subcellular location">
    <subcellularLocation>
        <location evidence="1">Golgi apparatus</location>
        <location evidence="1">Golgi stack membrane</location>
        <topology evidence="1">Single-pass type II membrane protein</topology>
    </subcellularLocation>
</comment>
<dbReference type="OrthoDB" id="10264956at2759"/>
<proteinExistence type="inferred from homology"/>
<dbReference type="PANTHER" id="PTHR46059:SF1">
    <property type="entry name" value="BETA-GALACTOSIDE ALPHA-2,6-SIALYLTRANSFERASE"/>
    <property type="match status" value="1"/>
</dbReference>
<accession>A0A5B8MZ70</accession>
<organism evidence="15 16">
    <name type="scientific">Chloropicon primus</name>
    <dbReference type="NCBI Taxonomy" id="1764295"/>
    <lineage>
        <taxon>Eukaryota</taxon>
        <taxon>Viridiplantae</taxon>
        <taxon>Chlorophyta</taxon>
        <taxon>Chloropicophyceae</taxon>
        <taxon>Chloropicales</taxon>
        <taxon>Chloropicaceae</taxon>
        <taxon>Chloropicon</taxon>
    </lineage>
</organism>
<comment type="similarity">
    <text evidence="2">Belongs to the glycosyltransferase 29 family.</text>
</comment>
<evidence type="ECO:0000256" key="7">
    <source>
        <dbReference type="ARBA" id="ARBA00022989"/>
    </source>
</evidence>
<dbReference type="Pfam" id="PF00777">
    <property type="entry name" value="Glyco_transf_29"/>
    <property type="match status" value="1"/>
</dbReference>
<protein>
    <recommendedName>
        <fullName evidence="13">beta-galactoside alpha-(2,6)-sialyltransferase</fullName>
        <ecNumber evidence="13">2.4.3.1</ecNumber>
    </recommendedName>
</protein>
<evidence type="ECO:0000256" key="13">
    <source>
        <dbReference type="ARBA" id="ARBA00034329"/>
    </source>
</evidence>
<dbReference type="GO" id="GO:0097503">
    <property type="term" value="P:sialylation"/>
    <property type="evidence" value="ECO:0007669"/>
    <property type="project" value="TreeGrafter"/>
</dbReference>
<keyword evidence="9" id="KW-0472">Membrane</keyword>
<dbReference type="EMBL" id="CP031050">
    <property type="protein sequence ID" value="QDZ25356.1"/>
    <property type="molecule type" value="Genomic_DNA"/>
</dbReference>
<evidence type="ECO:0000256" key="1">
    <source>
        <dbReference type="ARBA" id="ARBA00004447"/>
    </source>
</evidence>
<evidence type="ECO:0000256" key="8">
    <source>
        <dbReference type="ARBA" id="ARBA00023034"/>
    </source>
</evidence>
<evidence type="ECO:0000313" key="15">
    <source>
        <dbReference type="EMBL" id="QDZ25356.1"/>
    </source>
</evidence>
<evidence type="ECO:0000256" key="4">
    <source>
        <dbReference type="ARBA" id="ARBA00022679"/>
    </source>
</evidence>
<keyword evidence="5" id="KW-0812">Transmembrane</keyword>
<name>A0A5B8MZ70_9CHLO</name>
<feature type="region of interest" description="Disordered" evidence="14">
    <location>
        <begin position="71"/>
        <end position="109"/>
    </location>
</feature>
<keyword evidence="3 15" id="KW-0328">Glycosyltransferase</keyword>
<evidence type="ECO:0000256" key="12">
    <source>
        <dbReference type="ARBA" id="ARBA00034249"/>
    </source>
</evidence>
<evidence type="ECO:0000256" key="6">
    <source>
        <dbReference type="ARBA" id="ARBA00022968"/>
    </source>
</evidence>
<comment type="catalytic activity">
    <reaction evidence="12">
        <text>a beta-D-galactoside + CMP-N-acetyl-beta-neuraminate = an N-acetyl-alpha-neuraminyl-(2-&gt;6)-beta-D-galactosyl derivative + CMP + H(+)</text>
        <dbReference type="Rhea" id="RHEA:52104"/>
        <dbReference type="ChEBI" id="CHEBI:15378"/>
        <dbReference type="ChEBI" id="CHEBI:28034"/>
        <dbReference type="ChEBI" id="CHEBI:57812"/>
        <dbReference type="ChEBI" id="CHEBI:60377"/>
        <dbReference type="ChEBI" id="CHEBI:136398"/>
        <dbReference type="EC" id="2.4.3.1"/>
    </reaction>
</comment>
<feature type="compositionally biased region" description="Acidic residues" evidence="14">
    <location>
        <begin position="88"/>
        <end position="108"/>
    </location>
</feature>
<evidence type="ECO:0000256" key="14">
    <source>
        <dbReference type="SAM" id="MobiDB-lite"/>
    </source>
</evidence>
<dbReference type="EC" id="2.4.3.1" evidence="13"/>
<gene>
    <name evidence="15" type="ORF">A3770_17p78740</name>
</gene>
<dbReference type="GO" id="GO:0003835">
    <property type="term" value="F:beta-galactoside alpha-2,6-sialyltransferase activity"/>
    <property type="evidence" value="ECO:0007669"/>
    <property type="project" value="UniProtKB-EC"/>
</dbReference>
<dbReference type="InterPro" id="IPR001675">
    <property type="entry name" value="Glyco_trans_29"/>
</dbReference>
<evidence type="ECO:0000256" key="10">
    <source>
        <dbReference type="ARBA" id="ARBA00023157"/>
    </source>
</evidence>
<evidence type="ECO:0000256" key="9">
    <source>
        <dbReference type="ARBA" id="ARBA00023136"/>
    </source>
</evidence>
<dbReference type="PANTHER" id="PTHR46059">
    <property type="entry name" value="BETA-GALACTOSIDE ALPHA-2,6-SIALYLTRANSFERASE"/>
    <property type="match status" value="1"/>
</dbReference>
<evidence type="ECO:0000256" key="11">
    <source>
        <dbReference type="ARBA" id="ARBA00023180"/>
    </source>
</evidence>
<keyword evidence="16" id="KW-1185">Reference proteome</keyword>
<dbReference type="AlphaFoldDB" id="A0A5B8MZ70"/>
<dbReference type="Proteomes" id="UP000316726">
    <property type="component" value="Chromosome 17"/>
</dbReference>
<keyword evidence="8" id="KW-0333">Golgi apparatus</keyword>
<dbReference type="Gene3D" id="3.90.1480.20">
    <property type="entry name" value="Glycosyl transferase family 29"/>
    <property type="match status" value="1"/>
</dbReference>
<evidence type="ECO:0000256" key="2">
    <source>
        <dbReference type="ARBA" id="ARBA00006003"/>
    </source>
</evidence>
<dbReference type="GO" id="GO:0032580">
    <property type="term" value="C:Golgi cisterna membrane"/>
    <property type="evidence" value="ECO:0007669"/>
    <property type="project" value="UniProtKB-SubCell"/>
</dbReference>
<dbReference type="InterPro" id="IPR038578">
    <property type="entry name" value="GT29-like_sf"/>
</dbReference>
<keyword evidence="4 15" id="KW-0808">Transferase</keyword>
<evidence type="ECO:0000256" key="5">
    <source>
        <dbReference type="ARBA" id="ARBA00022692"/>
    </source>
</evidence>
<keyword evidence="6" id="KW-0735">Signal-anchor</keyword>
<keyword evidence="7" id="KW-1133">Transmembrane helix</keyword>
<sequence>MKRGRVAVGLGVLVIGVAIGVLTRPCVGGSEQLPLCGGAPQDLVPFDMATYAAGPPRPERVNANNGRQLLGAEASNGTRLADGWGDREDYDDDDEEGEDYDDEEEGGLEWDRGEAGGARHREGNGTAFVGRSGRRLLRMPYQMKRVGCGRKRRARVYFENADSDPSVQKDVRLGEETLVDCMDSIDKCDAKAYDAASLLEVRKKVMSLFKPGPLGARQYKTCAIVGNAGHMVKKKYGKYIDNHDLVMRFNTQALGRFKDKVGSKVTMRILNNFHTTQACCRGKLPEGKGKSIDMVLWFPAARVEMRRVCKKKYPNHKLVFLSRRFIGKEVMVMRELRKEMKRLGFGPFGGWKQLTSGAHGLLMLLTMCDQVSVYGLTTYKQSQIDQYGGRGKKTKNGNSWHDWKGEQHVWRLLHAMKEVSICSM</sequence>
<evidence type="ECO:0000256" key="3">
    <source>
        <dbReference type="ARBA" id="ARBA00022676"/>
    </source>
</evidence>
<dbReference type="CDD" id="cd19952">
    <property type="entry name" value="GT29"/>
    <property type="match status" value="1"/>
</dbReference>
<evidence type="ECO:0000313" key="16">
    <source>
        <dbReference type="Proteomes" id="UP000316726"/>
    </source>
</evidence>
<keyword evidence="10" id="KW-1015">Disulfide bond</keyword>
<keyword evidence="11" id="KW-0325">Glycoprotein</keyword>
<reference evidence="15 16" key="1">
    <citation type="submission" date="2018-07" db="EMBL/GenBank/DDBJ databases">
        <title>The complete nuclear genome of the prasinophyte Chloropicon primus (CCMP1205).</title>
        <authorList>
            <person name="Pombert J.-F."/>
            <person name="Otis C."/>
            <person name="Turmel M."/>
            <person name="Lemieux C."/>
        </authorList>
    </citation>
    <scope>NUCLEOTIDE SEQUENCE [LARGE SCALE GENOMIC DNA]</scope>
    <source>
        <strain evidence="15 16">CCMP1205</strain>
    </source>
</reference>